<evidence type="ECO:0000313" key="3">
    <source>
        <dbReference type="EMBL" id="OHA80875.1"/>
    </source>
</evidence>
<dbReference type="EMBL" id="MHUS01000016">
    <property type="protein sequence ID" value="OHA80875.1"/>
    <property type="molecule type" value="Genomic_DNA"/>
</dbReference>
<comment type="caution">
    <text evidence="3">The sequence shown here is derived from an EMBL/GenBank/DDBJ whole genome shotgun (WGS) entry which is preliminary data.</text>
</comment>
<sequence length="314" mass="35294">MEPTTQKPRTTPKDFFLHLGAIVALYLSVWSIISLLFEIINYVFPRPFDYLAYSSGDISWQVAMLIIAFPTYLVLMWMLYRGEVAAPEKRELSVRKWLVYFTLFVAGLSILIDLVVLLNTFLRGEELTAGFLLKVGVVLIVAGAVFAYYINDVKHGSGGMFRKYFTWGTAVFILASIVAGFAIVGSPMTQRIKQFDQRRISDLQSIQYLVVNYWQYKQTLPDTIDALNDPIGGFVVPTDPETDIAYEYTISGATSFQLCATFGLSSSNDQSTIPRVAPLYPASKNGIDENWQHGAGRACFDRTIDPKLYPPIKQ</sequence>
<evidence type="ECO:0000259" key="2">
    <source>
        <dbReference type="Pfam" id="PF18920"/>
    </source>
</evidence>
<keyword evidence="1" id="KW-1133">Transmembrane helix</keyword>
<feature type="transmembrane region" description="Helical" evidence="1">
    <location>
        <begin position="15"/>
        <end position="37"/>
    </location>
</feature>
<dbReference type="Pfam" id="PF18920">
    <property type="entry name" value="DUF5671"/>
    <property type="match status" value="1"/>
</dbReference>
<protein>
    <recommendedName>
        <fullName evidence="2">DUF5671 domain-containing protein</fullName>
    </recommendedName>
</protein>
<proteinExistence type="predicted"/>
<dbReference type="Proteomes" id="UP000176997">
    <property type="component" value="Unassembled WGS sequence"/>
</dbReference>
<gene>
    <name evidence="3" type="ORF">A2675_02155</name>
</gene>
<accession>A0A1G2S705</accession>
<feature type="domain" description="DUF5671" evidence="2">
    <location>
        <begin position="14"/>
        <end position="148"/>
    </location>
</feature>
<feature type="transmembrane region" description="Helical" evidence="1">
    <location>
        <begin position="170"/>
        <end position="189"/>
    </location>
</feature>
<feature type="transmembrane region" description="Helical" evidence="1">
    <location>
        <begin position="131"/>
        <end position="150"/>
    </location>
</feature>
<evidence type="ECO:0000256" key="1">
    <source>
        <dbReference type="SAM" id="Phobius"/>
    </source>
</evidence>
<organism evidence="3 4">
    <name type="scientific">Candidatus Yonathbacteria bacterium RIFCSPHIGHO2_01_FULL_51_10</name>
    <dbReference type="NCBI Taxonomy" id="1802723"/>
    <lineage>
        <taxon>Bacteria</taxon>
        <taxon>Candidatus Yonathiibacteriota</taxon>
    </lineage>
</organism>
<keyword evidence="1" id="KW-0472">Membrane</keyword>
<reference evidence="3 4" key="1">
    <citation type="journal article" date="2016" name="Nat. Commun.">
        <title>Thousands of microbial genomes shed light on interconnected biogeochemical processes in an aquifer system.</title>
        <authorList>
            <person name="Anantharaman K."/>
            <person name="Brown C.T."/>
            <person name="Hug L.A."/>
            <person name="Sharon I."/>
            <person name="Castelle C.J."/>
            <person name="Probst A.J."/>
            <person name="Thomas B.C."/>
            <person name="Singh A."/>
            <person name="Wilkins M.J."/>
            <person name="Karaoz U."/>
            <person name="Brodie E.L."/>
            <person name="Williams K.H."/>
            <person name="Hubbard S.S."/>
            <person name="Banfield J.F."/>
        </authorList>
    </citation>
    <scope>NUCLEOTIDE SEQUENCE [LARGE SCALE GENOMIC DNA]</scope>
</reference>
<feature type="transmembrane region" description="Helical" evidence="1">
    <location>
        <begin position="97"/>
        <end position="119"/>
    </location>
</feature>
<evidence type="ECO:0000313" key="4">
    <source>
        <dbReference type="Proteomes" id="UP000176997"/>
    </source>
</evidence>
<feature type="transmembrane region" description="Helical" evidence="1">
    <location>
        <begin position="58"/>
        <end position="77"/>
    </location>
</feature>
<keyword evidence="1" id="KW-0812">Transmembrane</keyword>
<dbReference type="STRING" id="1802723.A2675_02155"/>
<dbReference type="InterPro" id="IPR043728">
    <property type="entry name" value="DUF5671"/>
</dbReference>
<dbReference type="AlphaFoldDB" id="A0A1G2S705"/>
<name>A0A1G2S705_9BACT</name>